<keyword evidence="1" id="KW-0812">Transmembrane</keyword>
<evidence type="ECO:0000313" key="2">
    <source>
        <dbReference type="EMBL" id="MDV2077960.1"/>
    </source>
</evidence>
<evidence type="ECO:0000313" key="3">
    <source>
        <dbReference type="Proteomes" id="UP001269819"/>
    </source>
</evidence>
<proteinExistence type="predicted"/>
<keyword evidence="3" id="KW-1185">Reference proteome</keyword>
<comment type="caution">
    <text evidence="2">The sequence shown here is derived from an EMBL/GenBank/DDBJ whole genome shotgun (WGS) entry which is preliminary data.</text>
</comment>
<keyword evidence="1" id="KW-1133">Transmembrane helix</keyword>
<feature type="transmembrane region" description="Helical" evidence="1">
    <location>
        <begin position="40"/>
        <end position="59"/>
    </location>
</feature>
<sequence>MSAKYRFFFSLLMSLVLSGLMTAWVTWINLGLVEGFVVKWATAFVTAWPAAALISFAFGPRIHQLTHWLTNR</sequence>
<dbReference type="Proteomes" id="UP001269819">
    <property type="component" value="Unassembled WGS sequence"/>
</dbReference>
<dbReference type="RefSeq" id="WP_227175129.1">
    <property type="nucleotide sequence ID" value="NZ_BAABBC010000028.1"/>
</dbReference>
<dbReference type="Pfam" id="PF11391">
    <property type="entry name" value="DUF2798"/>
    <property type="match status" value="1"/>
</dbReference>
<organism evidence="2 3">
    <name type="scientific">Marinobacter xestospongiae</name>
    <dbReference type="NCBI Taxonomy" id="994319"/>
    <lineage>
        <taxon>Bacteria</taxon>
        <taxon>Pseudomonadati</taxon>
        <taxon>Pseudomonadota</taxon>
        <taxon>Gammaproteobacteria</taxon>
        <taxon>Pseudomonadales</taxon>
        <taxon>Marinobacteraceae</taxon>
        <taxon>Marinobacter</taxon>
    </lineage>
</organism>
<name>A0ABU3VUX3_9GAMM</name>
<protein>
    <submittedName>
        <fullName evidence="2">DUF2798 domain-containing protein</fullName>
    </submittedName>
</protein>
<feature type="transmembrane region" description="Helical" evidence="1">
    <location>
        <begin position="7"/>
        <end position="28"/>
    </location>
</feature>
<dbReference type="EMBL" id="JAWIIJ010000002">
    <property type="protein sequence ID" value="MDV2077960.1"/>
    <property type="molecule type" value="Genomic_DNA"/>
</dbReference>
<accession>A0ABU3VUX3</accession>
<evidence type="ECO:0000256" key="1">
    <source>
        <dbReference type="SAM" id="Phobius"/>
    </source>
</evidence>
<dbReference type="InterPro" id="IPR021529">
    <property type="entry name" value="DUF2798"/>
</dbReference>
<gene>
    <name evidence="2" type="ORF">RYS15_04665</name>
</gene>
<reference evidence="2 3" key="1">
    <citation type="submission" date="2023-10" db="EMBL/GenBank/DDBJ databases">
        <title>Characteristics and mechanism of a salt-tolerant marine origin heterotrophic nitrifying- aerobic denitrifying bacteria Marinobacter xestospongiae HN1.</title>
        <authorList>
            <person name="Qi R."/>
        </authorList>
    </citation>
    <scope>NUCLEOTIDE SEQUENCE [LARGE SCALE GENOMIC DNA]</scope>
    <source>
        <strain evidence="2 3">HN1</strain>
    </source>
</reference>
<keyword evidence="1" id="KW-0472">Membrane</keyword>